<dbReference type="OrthoDB" id="2290175at2759"/>
<sequence>MVSPLLNTFGSLPPDSPTPYPNESFPPLPSSQPSSPPLPPSSLPSLHPPSSASSASTAASKPRAKSYASATASPRIRKETVLFRSSTVNGQTDVATNLVVHKTGTTDHSVFYHVPKNLAHLRSEIALRLSEKFPFGVGLGLTSSEDQSGTNIEISLISK</sequence>
<dbReference type="AlphaFoldDB" id="A0A1C7NRV7"/>
<keyword evidence="3" id="KW-1185">Reference proteome</keyword>
<name>A0A1C7NRV7_9FUNG</name>
<feature type="compositionally biased region" description="Low complexity" evidence="1">
    <location>
        <begin position="43"/>
        <end position="61"/>
    </location>
</feature>
<evidence type="ECO:0000313" key="3">
    <source>
        <dbReference type="Proteomes" id="UP000093000"/>
    </source>
</evidence>
<dbReference type="Proteomes" id="UP000093000">
    <property type="component" value="Unassembled WGS sequence"/>
</dbReference>
<organism evidence="2 3">
    <name type="scientific">Choanephora cucurbitarum</name>
    <dbReference type="NCBI Taxonomy" id="101091"/>
    <lineage>
        <taxon>Eukaryota</taxon>
        <taxon>Fungi</taxon>
        <taxon>Fungi incertae sedis</taxon>
        <taxon>Mucoromycota</taxon>
        <taxon>Mucoromycotina</taxon>
        <taxon>Mucoromycetes</taxon>
        <taxon>Mucorales</taxon>
        <taxon>Mucorineae</taxon>
        <taxon>Choanephoraceae</taxon>
        <taxon>Choanephoroideae</taxon>
        <taxon>Choanephora</taxon>
    </lineage>
</organism>
<gene>
    <name evidence="2" type="ORF">A0J61_00807</name>
</gene>
<evidence type="ECO:0000313" key="2">
    <source>
        <dbReference type="EMBL" id="OBZ91146.1"/>
    </source>
</evidence>
<proteinExistence type="predicted"/>
<feature type="compositionally biased region" description="Pro residues" evidence="1">
    <location>
        <begin position="14"/>
        <end position="42"/>
    </location>
</feature>
<feature type="compositionally biased region" description="Polar residues" evidence="1">
    <location>
        <begin position="1"/>
        <end position="10"/>
    </location>
</feature>
<evidence type="ECO:0000256" key="1">
    <source>
        <dbReference type="SAM" id="MobiDB-lite"/>
    </source>
</evidence>
<comment type="caution">
    <text evidence="2">The sequence shown here is derived from an EMBL/GenBank/DDBJ whole genome shotgun (WGS) entry which is preliminary data.</text>
</comment>
<protein>
    <submittedName>
        <fullName evidence="2">Uncharacterized protein</fullName>
    </submittedName>
</protein>
<dbReference type="EMBL" id="LUGH01000020">
    <property type="protein sequence ID" value="OBZ91146.1"/>
    <property type="molecule type" value="Genomic_DNA"/>
</dbReference>
<dbReference type="InParanoid" id="A0A1C7NRV7"/>
<reference evidence="2 3" key="1">
    <citation type="submission" date="2016-03" db="EMBL/GenBank/DDBJ databases">
        <title>Choanephora cucurbitarum.</title>
        <authorList>
            <person name="Min B."/>
            <person name="Park H."/>
            <person name="Park J.-H."/>
            <person name="Shin H.-D."/>
            <person name="Choi I.-G."/>
        </authorList>
    </citation>
    <scope>NUCLEOTIDE SEQUENCE [LARGE SCALE GENOMIC DNA]</scope>
    <source>
        <strain evidence="2 3">KUS-F28377</strain>
    </source>
</reference>
<accession>A0A1C7NRV7</accession>
<feature type="non-terminal residue" evidence="2">
    <location>
        <position position="159"/>
    </location>
</feature>
<feature type="region of interest" description="Disordered" evidence="1">
    <location>
        <begin position="1"/>
        <end position="73"/>
    </location>
</feature>